<evidence type="ECO:0000313" key="2">
    <source>
        <dbReference type="EMBL" id="OGG37596.1"/>
    </source>
</evidence>
<evidence type="ECO:0000256" key="1">
    <source>
        <dbReference type="SAM" id="MobiDB-lite"/>
    </source>
</evidence>
<name>A0A1F6BKY3_9BACT</name>
<organism evidence="2 3">
    <name type="scientific">Candidatus Jorgensenbacteria bacterium GWA1_54_12</name>
    <dbReference type="NCBI Taxonomy" id="1798468"/>
    <lineage>
        <taxon>Bacteria</taxon>
        <taxon>Candidatus Joergenseniibacteriota</taxon>
    </lineage>
</organism>
<sequence length="198" mass="21090">MTKHKLTLVAALGALVLIAALFTCLFVRVKRLENALASPVGGLTEPETETPSEPTEPTEPAEEEPATASIATAIGFETQSSPMLAPQTRLAITLPKVTQYADRIVLDVVATAGSASSYSAFVAEDKFILLSPDGADVYAIDVEGNFGYIPPGGSVSGKLTFESAETPPKVILKIETDAGAEYYEFNFQTRTYREARLG</sequence>
<protein>
    <recommendedName>
        <fullName evidence="4">DUF4352 domain-containing protein</fullName>
    </recommendedName>
</protein>
<dbReference type="Proteomes" id="UP000176273">
    <property type="component" value="Unassembled WGS sequence"/>
</dbReference>
<dbReference type="AlphaFoldDB" id="A0A1F6BKY3"/>
<feature type="region of interest" description="Disordered" evidence="1">
    <location>
        <begin position="40"/>
        <end position="66"/>
    </location>
</feature>
<evidence type="ECO:0008006" key="4">
    <source>
        <dbReference type="Google" id="ProtNLM"/>
    </source>
</evidence>
<reference evidence="2 3" key="1">
    <citation type="journal article" date="2016" name="Nat. Commun.">
        <title>Thousands of microbial genomes shed light on interconnected biogeochemical processes in an aquifer system.</title>
        <authorList>
            <person name="Anantharaman K."/>
            <person name="Brown C.T."/>
            <person name="Hug L.A."/>
            <person name="Sharon I."/>
            <person name="Castelle C.J."/>
            <person name="Probst A.J."/>
            <person name="Thomas B.C."/>
            <person name="Singh A."/>
            <person name="Wilkins M.J."/>
            <person name="Karaoz U."/>
            <person name="Brodie E.L."/>
            <person name="Williams K.H."/>
            <person name="Hubbard S.S."/>
            <person name="Banfield J.F."/>
        </authorList>
    </citation>
    <scope>NUCLEOTIDE SEQUENCE [LARGE SCALE GENOMIC DNA]</scope>
</reference>
<evidence type="ECO:0000313" key="3">
    <source>
        <dbReference type="Proteomes" id="UP000176273"/>
    </source>
</evidence>
<dbReference type="STRING" id="1798468.A2110_00225"/>
<dbReference type="EMBL" id="MFKH01000007">
    <property type="protein sequence ID" value="OGG37596.1"/>
    <property type="molecule type" value="Genomic_DNA"/>
</dbReference>
<gene>
    <name evidence="2" type="ORF">A2110_00225</name>
</gene>
<accession>A0A1F6BKY3</accession>
<proteinExistence type="predicted"/>
<comment type="caution">
    <text evidence="2">The sequence shown here is derived from an EMBL/GenBank/DDBJ whole genome shotgun (WGS) entry which is preliminary data.</text>
</comment>